<protein>
    <recommendedName>
        <fullName evidence="9">Cytochrome</fullName>
    </recommendedName>
</protein>
<dbReference type="GO" id="GO:0020037">
    <property type="term" value="F:heme binding"/>
    <property type="evidence" value="ECO:0007669"/>
    <property type="project" value="InterPro"/>
</dbReference>
<evidence type="ECO:0000256" key="4">
    <source>
        <dbReference type="ARBA" id="ARBA00023002"/>
    </source>
</evidence>
<dbReference type="SUPFAM" id="SSF48264">
    <property type="entry name" value="Cytochrome P450"/>
    <property type="match status" value="1"/>
</dbReference>
<dbReference type="InterPro" id="IPR002397">
    <property type="entry name" value="Cyt_P450_B"/>
</dbReference>
<comment type="caution">
    <text evidence="7">The sequence shown here is derived from an EMBL/GenBank/DDBJ whole genome shotgun (WGS) entry which is preliminary data.</text>
</comment>
<sequence length="399" mass="45079">MDPEHLANPDAVFRTLAEDNPVQFIPALQMYFVLTEDLCREVLRDTDTYTSRLANNPGEVPDEVKPRLPEGYPHSFPGLINNDPPAHDEHRYYIKRLFTPKTVLQYQPIMEALTTELIDGFISDGHVDFVGQFAVPLPIRVITTILGAHDLDIDTVRRWTESAFGLVDPNLEHSVRVGMANDIADLNDYAQALIDSRRASPTDDLMSTLVHLKTDEGEYAYNDPELRHHFLILLGAGNATTTTLLGNLVFHLLRDRTNWERFVADRSLADSAIEETLRIKAPAKIAFRNATRDVELSGVSIPQGAFVCPALTQANMSDEKWPNPTEFQIDRPNAREHYAFGKFAHFCLGAPVSRLEAKLVLNKLADRLPGLRLAKDFIPQYRPHILTQDLLELPLEWDL</sequence>
<dbReference type="PANTHER" id="PTHR46696:SF6">
    <property type="entry name" value="P450, PUTATIVE (EUROFUNG)-RELATED"/>
    <property type="match status" value="1"/>
</dbReference>
<evidence type="ECO:0000256" key="5">
    <source>
        <dbReference type="ARBA" id="ARBA00023004"/>
    </source>
</evidence>
<dbReference type="PANTHER" id="PTHR46696">
    <property type="entry name" value="P450, PUTATIVE (EUROFUNG)-RELATED"/>
    <property type="match status" value="1"/>
</dbReference>
<dbReference type="AlphaFoldDB" id="A0A1X1ZZ95"/>
<dbReference type="InterPro" id="IPR036396">
    <property type="entry name" value="Cyt_P450_sf"/>
</dbReference>
<dbReference type="GO" id="GO:0004497">
    <property type="term" value="F:monooxygenase activity"/>
    <property type="evidence" value="ECO:0007669"/>
    <property type="project" value="UniProtKB-KW"/>
</dbReference>
<keyword evidence="8" id="KW-1185">Reference proteome</keyword>
<gene>
    <name evidence="7" type="ORF">AWC19_25560</name>
</gene>
<keyword evidence="4" id="KW-0560">Oxidoreductase</keyword>
<accession>A0A1X1ZZ95</accession>
<dbReference type="GO" id="GO:0005506">
    <property type="term" value="F:iron ion binding"/>
    <property type="evidence" value="ECO:0007669"/>
    <property type="project" value="InterPro"/>
</dbReference>
<comment type="similarity">
    <text evidence="1">Belongs to the cytochrome P450 family.</text>
</comment>
<dbReference type="EMBL" id="LQPJ01000032">
    <property type="protein sequence ID" value="ORW31334.1"/>
    <property type="molecule type" value="Genomic_DNA"/>
</dbReference>
<name>A0A1X1ZZ95_9MYCO</name>
<keyword evidence="6" id="KW-0503">Monooxygenase</keyword>
<dbReference type="Proteomes" id="UP000193529">
    <property type="component" value="Unassembled WGS sequence"/>
</dbReference>
<keyword evidence="2" id="KW-0349">Heme</keyword>
<dbReference type="PRINTS" id="PR00359">
    <property type="entry name" value="BP450"/>
</dbReference>
<evidence type="ECO:0000256" key="6">
    <source>
        <dbReference type="ARBA" id="ARBA00023033"/>
    </source>
</evidence>
<evidence type="ECO:0008006" key="9">
    <source>
        <dbReference type="Google" id="ProtNLM"/>
    </source>
</evidence>
<keyword evidence="5" id="KW-0408">Iron</keyword>
<dbReference type="Gene3D" id="1.10.630.10">
    <property type="entry name" value="Cytochrome P450"/>
    <property type="match status" value="1"/>
</dbReference>
<evidence type="ECO:0000256" key="3">
    <source>
        <dbReference type="ARBA" id="ARBA00022723"/>
    </source>
</evidence>
<proteinExistence type="inferred from homology"/>
<keyword evidence="3" id="KW-0479">Metal-binding</keyword>
<evidence type="ECO:0000313" key="7">
    <source>
        <dbReference type="EMBL" id="ORW31334.1"/>
    </source>
</evidence>
<dbReference type="InterPro" id="IPR001128">
    <property type="entry name" value="Cyt_P450"/>
</dbReference>
<dbReference type="STRING" id="153971.AWC19_25560"/>
<evidence type="ECO:0000256" key="2">
    <source>
        <dbReference type="ARBA" id="ARBA00022617"/>
    </source>
</evidence>
<evidence type="ECO:0000313" key="8">
    <source>
        <dbReference type="Proteomes" id="UP000193529"/>
    </source>
</evidence>
<organism evidence="7 8">
    <name type="scientific">Mycobacterium palustre</name>
    <dbReference type="NCBI Taxonomy" id="153971"/>
    <lineage>
        <taxon>Bacteria</taxon>
        <taxon>Bacillati</taxon>
        <taxon>Actinomycetota</taxon>
        <taxon>Actinomycetes</taxon>
        <taxon>Mycobacteriales</taxon>
        <taxon>Mycobacteriaceae</taxon>
        <taxon>Mycobacterium</taxon>
        <taxon>Mycobacterium simiae complex</taxon>
    </lineage>
</organism>
<reference evidence="7 8" key="1">
    <citation type="submission" date="2016-01" db="EMBL/GenBank/DDBJ databases">
        <title>The new phylogeny of the genus Mycobacterium.</title>
        <authorList>
            <person name="Tarcisio F."/>
            <person name="Conor M."/>
            <person name="Antonella G."/>
            <person name="Elisabetta G."/>
            <person name="Giulia F.S."/>
            <person name="Sara T."/>
            <person name="Anna F."/>
            <person name="Clotilde B."/>
            <person name="Roberto B."/>
            <person name="Veronica D.S."/>
            <person name="Fabio R."/>
            <person name="Monica P."/>
            <person name="Olivier J."/>
            <person name="Enrico T."/>
            <person name="Nicola S."/>
        </authorList>
    </citation>
    <scope>NUCLEOTIDE SEQUENCE [LARGE SCALE GENOMIC DNA]</scope>
    <source>
        <strain evidence="7 8">DSM 44572</strain>
    </source>
</reference>
<evidence type="ECO:0000256" key="1">
    <source>
        <dbReference type="ARBA" id="ARBA00010617"/>
    </source>
</evidence>
<dbReference type="Pfam" id="PF00067">
    <property type="entry name" value="p450"/>
    <property type="match status" value="1"/>
</dbReference>
<dbReference type="GO" id="GO:0016705">
    <property type="term" value="F:oxidoreductase activity, acting on paired donors, with incorporation or reduction of molecular oxygen"/>
    <property type="evidence" value="ECO:0007669"/>
    <property type="project" value="InterPro"/>
</dbReference>